<dbReference type="EMBL" id="BK015176">
    <property type="protein sequence ID" value="DAD94362.1"/>
    <property type="molecule type" value="Genomic_DNA"/>
</dbReference>
<sequence length="50" mass="6138">MAQLIGCLLAMYLCIYLPWKANQREESRKRQDMYNNLNKKSVDEMEKWRK</sequence>
<reference evidence="1" key="1">
    <citation type="journal article" date="2021" name="Proc. Natl. Acad. Sci. U.S.A.">
        <title>A Catalog of Tens of Thousands of Viruses from Human Metagenomes Reveals Hidden Associations with Chronic Diseases.</title>
        <authorList>
            <person name="Tisza M.J."/>
            <person name="Buck C.B."/>
        </authorList>
    </citation>
    <scope>NUCLEOTIDE SEQUENCE</scope>
    <source>
        <strain evidence="1">CttFh17</strain>
    </source>
</reference>
<evidence type="ECO:0000313" key="1">
    <source>
        <dbReference type="EMBL" id="DAD94362.1"/>
    </source>
</evidence>
<protein>
    <submittedName>
        <fullName evidence="1">Uncharacterized protein</fullName>
    </submittedName>
</protein>
<proteinExistence type="predicted"/>
<accession>A0A8S5NJ94</accession>
<organism evidence="1">
    <name type="scientific">Siphoviridae sp. cttFh17</name>
    <dbReference type="NCBI Taxonomy" id="2826491"/>
    <lineage>
        <taxon>Viruses</taxon>
        <taxon>Duplodnaviria</taxon>
        <taxon>Heunggongvirae</taxon>
        <taxon>Uroviricota</taxon>
        <taxon>Caudoviricetes</taxon>
    </lineage>
</organism>
<name>A0A8S5NJ94_9CAUD</name>